<feature type="transmembrane region" description="Helical" evidence="2">
    <location>
        <begin position="12"/>
        <end position="38"/>
    </location>
</feature>
<keyword evidence="2" id="KW-0812">Transmembrane</keyword>
<dbReference type="AlphaFoldDB" id="A0A2P6TK49"/>
<accession>A0A2P6TK49</accession>
<reference evidence="3 4" key="1">
    <citation type="journal article" date="2018" name="Plant J.">
        <title>Genome sequences of Chlorella sorokiniana UTEX 1602 and Micractinium conductrix SAG 241.80: implications to maltose excretion by a green alga.</title>
        <authorList>
            <person name="Arriola M.B."/>
            <person name="Velmurugan N."/>
            <person name="Zhang Y."/>
            <person name="Plunkett M.H."/>
            <person name="Hondzo H."/>
            <person name="Barney B.M."/>
        </authorList>
    </citation>
    <scope>NUCLEOTIDE SEQUENCE [LARGE SCALE GENOMIC DNA]</scope>
    <source>
        <strain evidence="4">UTEX 1602</strain>
    </source>
</reference>
<evidence type="ECO:0000313" key="4">
    <source>
        <dbReference type="Proteomes" id="UP000239899"/>
    </source>
</evidence>
<keyword evidence="4" id="KW-1185">Reference proteome</keyword>
<evidence type="ECO:0000256" key="2">
    <source>
        <dbReference type="SAM" id="Phobius"/>
    </source>
</evidence>
<organism evidence="3 4">
    <name type="scientific">Chlorella sorokiniana</name>
    <name type="common">Freshwater green alga</name>
    <dbReference type="NCBI Taxonomy" id="3076"/>
    <lineage>
        <taxon>Eukaryota</taxon>
        <taxon>Viridiplantae</taxon>
        <taxon>Chlorophyta</taxon>
        <taxon>core chlorophytes</taxon>
        <taxon>Trebouxiophyceae</taxon>
        <taxon>Chlorellales</taxon>
        <taxon>Chlorellaceae</taxon>
        <taxon>Chlorella clade</taxon>
        <taxon>Chlorella</taxon>
    </lineage>
</organism>
<dbReference type="OrthoDB" id="510594at2759"/>
<gene>
    <name evidence="3" type="ORF">C2E21_6580</name>
</gene>
<feature type="transmembrane region" description="Helical" evidence="2">
    <location>
        <begin position="97"/>
        <end position="117"/>
    </location>
</feature>
<keyword evidence="2" id="KW-1133">Transmembrane helix</keyword>
<evidence type="ECO:0000256" key="1">
    <source>
        <dbReference type="SAM" id="MobiDB-lite"/>
    </source>
</evidence>
<protein>
    <submittedName>
        <fullName evidence="3">UPF0420</fullName>
    </submittedName>
</protein>
<proteinExistence type="predicted"/>
<evidence type="ECO:0000313" key="3">
    <source>
        <dbReference type="EMBL" id="PRW44446.1"/>
    </source>
</evidence>
<feature type="region of interest" description="Disordered" evidence="1">
    <location>
        <begin position="124"/>
        <end position="163"/>
    </location>
</feature>
<sequence>MASPQLGIVWPLWFVLFGGWVLNCGSSGINLVGVGVAYLTNTSCGLFYRFSWWICWYLFAIVVLFAFFAAGRAFHIFSYYNGLPLDGTTKARSRVTLAGSIIATIALFALIMVIGIFDEEKGKAARRGGTGEPKGQTYGGVYQPGPEERGTAEAATYSYPTRE</sequence>
<dbReference type="EMBL" id="LHPG02000013">
    <property type="protein sequence ID" value="PRW44446.1"/>
    <property type="molecule type" value="Genomic_DNA"/>
</dbReference>
<feature type="transmembrane region" description="Helical" evidence="2">
    <location>
        <begin position="50"/>
        <end position="77"/>
    </location>
</feature>
<name>A0A2P6TK49_CHLSO</name>
<comment type="caution">
    <text evidence="3">The sequence shown here is derived from an EMBL/GenBank/DDBJ whole genome shotgun (WGS) entry which is preliminary data.</text>
</comment>
<keyword evidence="2" id="KW-0472">Membrane</keyword>
<dbReference type="Proteomes" id="UP000239899">
    <property type="component" value="Unassembled WGS sequence"/>
</dbReference>